<dbReference type="InterPro" id="IPR023298">
    <property type="entry name" value="ATPase_P-typ_TM_dom_sf"/>
</dbReference>
<dbReference type="SUPFAM" id="SSF56784">
    <property type="entry name" value="HAD-like"/>
    <property type="match status" value="1"/>
</dbReference>
<feature type="transmembrane region" description="Helical" evidence="11">
    <location>
        <begin position="140"/>
        <end position="159"/>
    </location>
</feature>
<feature type="domain" description="P5A-ATPase transmembrane helical hairpin" evidence="14">
    <location>
        <begin position="138"/>
        <end position="175"/>
    </location>
</feature>
<keyword evidence="8 11" id="KW-1133">Transmembrane helix</keyword>
<protein>
    <submittedName>
        <fullName evidence="15">Cation-transporting ATPase 13A1</fullName>
    </submittedName>
</protein>
<dbReference type="GO" id="GO:0046872">
    <property type="term" value="F:metal ion binding"/>
    <property type="evidence" value="ECO:0007669"/>
    <property type="project" value="UniProtKB-KW"/>
</dbReference>
<evidence type="ECO:0000256" key="10">
    <source>
        <dbReference type="SAM" id="MobiDB-lite"/>
    </source>
</evidence>
<feature type="domain" description="P-type ATPase A" evidence="12">
    <location>
        <begin position="371"/>
        <end position="468"/>
    </location>
</feature>
<dbReference type="InterPro" id="IPR006544">
    <property type="entry name" value="P-type_TPase_V"/>
</dbReference>
<dbReference type="SUPFAM" id="SSF81665">
    <property type="entry name" value="Calcium ATPase, transmembrane domain M"/>
    <property type="match status" value="1"/>
</dbReference>
<gene>
    <name evidence="15" type="ORF">FisN_8Lh309</name>
</gene>
<dbReference type="Pfam" id="PF23143">
    <property type="entry name" value="2TM_P5A-ATPase"/>
    <property type="match status" value="1"/>
</dbReference>
<dbReference type="SUPFAM" id="SSF81660">
    <property type="entry name" value="Metal cation-transporting ATPase, ATP-binding domain N"/>
    <property type="match status" value="1"/>
</dbReference>
<sequence>MVGCPTDSKGIRFVQVYQAKLAAGGKRKIRLYNVIFIILYVIQTAIVLSTVGEPYRKFLEKADQEGFQVMEGATKLRAQFEHSFHDLDDPYRRIKKIGWMDWMDMDIEELAAEKKRDKEQSVLDALPKSMRVPNKYAASFWPSLFLGILATLHALLLLMQHWSVGFNVWVNFQEVDATMVEIPAEMMALPEDEEMQSSETSKEVIQDRRIYQVPSHLPTHARLCPAKGHHVLVELEYYPTLGMTFEFHRRRYVFENDMWTKVRCRTDLLLSQLQSYHGLNSTERVAANQIRYGPNLFNVKSPSFFELYKKQLLNPFSVFQIFCVLLWAIDDYLIYSFFSLFIVLMFEGTVVFQRIKSMQALRGMGNPSRHIYVYRAGAWSITDTTKLLPGDIVSLTRKVNKRDADDGGDVVPADLLLLRGSTVVNEASLTGESVPQMKEGLAELPSEALSMKGNHKMNVAFAGTKMLQCKGGVDYIQHNDSSTSFSGVPLPPDGGCVCFVLRTGFASAQGKLVRMIEGSQEKVKGHEYETGLLLLFLCFFAIISSGYVLYHGAKNENRSKYELLLHCIMIVTNVIRPELPMQMAMAVNNSLMTLMKMHIFCTEPYKVPVAGKLDACLFDKTGTLTTDELVAVGVCEPDKLKLPDSAEEDDLLKPMTQVTSEAGFVLAGCHTLVVVDAETQGDPLESAAIASMRWHVSSISGKSVPKDATKKKPAGKPFVLADSNKVTEVEILSRHHFSSKLQRMSCVVDTNAGLTYAVAKGSPEAIGQLLSSKPDGYDAKAQYLSKQGFRLIALAFKELTSKASVKKAIDSRANCESQLIFAGFIAFTCKVRKDTARVLQHLKEGGMRVAMVTGDALLTAIHVAKEVNICEPIGNTKKEDTEEENEELRAFLESKRNGFNPSKKRKEKKKSHKLYKPIAFLEKTTEEKLLWRSYNDGSKVADFVSKEIPDLSKKYDLATTGKCLATAFEQDSGTKKVLQFIKVFARMAPDEKEQVIECLHGVGTLCLMCGDGANDVGALKQADVGVALLSGFGNMNVEKDNGKETESTKETSNVTAIMSQEHLDQIRSLPTRVLKMKIRSLGVDPDKYPELKEREDLVQLYQIKAREIAVKRHDAKNEKDKKNMTQAEKKAEQRRIMTEKQRRMQERAEELAAQGETFASFKALKEFMAAEREEAKKKAAQLGGVEGSAASLAAQFEELDAGETPVVKLGDASMAAPFTSKMPSIQSCVDIVRQGRCTLVSSIQMYQIMALQCLISSYSLSALYLDGVKYGDTQMTAMGLLGSVSFMSVSRSKPLDKLSSVRPLTSIFHPALFCSLLAQFAVHLGTLYAAVSTAKTHLPPDYDAELDGTFKPGILNTVVFLVSSVQQVTVFFVNLQGRPFMTGVTENRPLLWSLTATFVLTFMFASESVPGLNRYFQLVPFPDEGFRNFILLILAMDLVATFLLDRLMKFIFCRHILVAGFAETSMKDVWSLLKTFAVIGFIMHAFMGNSDQWDLMLEMERNATLNITEGNGMDSLDVVEACVGAACESIQAATDAVREEL</sequence>
<feature type="domain" description="Cation-transporting P-type ATPase N-terminal" evidence="13">
    <location>
        <begin position="269"/>
        <end position="327"/>
    </location>
</feature>
<evidence type="ECO:0000256" key="11">
    <source>
        <dbReference type="SAM" id="Phobius"/>
    </source>
</evidence>
<keyword evidence="3" id="KW-0479">Metal-binding</keyword>
<dbReference type="GO" id="GO:0005524">
    <property type="term" value="F:ATP binding"/>
    <property type="evidence" value="ECO:0007669"/>
    <property type="project" value="UniProtKB-KW"/>
</dbReference>
<dbReference type="Gene3D" id="3.40.50.1000">
    <property type="entry name" value="HAD superfamily/HAD-like"/>
    <property type="match status" value="1"/>
</dbReference>
<comment type="caution">
    <text evidence="15">The sequence shown here is derived from an EMBL/GenBank/DDBJ whole genome shotgun (WGS) entry which is preliminary data.</text>
</comment>
<keyword evidence="6" id="KW-0460">Magnesium</keyword>
<reference evidence="15 16" key="1">
    <citation type="journal article" date="2015" name="Plant Cell">
        <title>Oil accumulation by the oleaginous diatom Fistulifera solaris as revealed by the genome and transcriptome.</title>
        <authorList>
            <person name="Tanaka T."/>
            <person name="Maeda Y."/>
            <person name="Veluchamy A."/>
            <person name="Tanaka M."/>
            <person name="Abida H."/>
            <person name="Marechal E."/>
            <person name="Bowler C."/>
            <person name="Muto M."/>
            <person name="Sunaga Y."/>
            <person name="Tanaka M."/>
            <person name="Yoshino T."/>
            <person name="Taniguchi T."/>
            <person name="Fukuda Y."/>
            <person name="Nemoto M."/>
            <person name="Matsumoto M."/>
            <person name="Wong P.S."/>
            <person name="Aburatani S."/>
            <person name="Fujibuchi W."/>
        </authorList>
    </citation>
    <scope>NUCLEOTIDE SEQUENCE [LARGE SCALE GENOMIC DNA]</scope>
    <source>
        <strain evidence="15 16">JPCC DA0580</strain>
    </source>
</reference>
<dbReference type="InterPro" id="IPR023214">
    <property type="entry name" value="HAD_sf"/>
</dbReference>
<dbReference type="InterPro" id="IPR023299">
    <property type="entry name" value="ATPase_P-typ_cyto_dom_N"/>
</dbReference>
<feature type="transmembrane region" description="Helical" evidence="11">
    <location>
        <begin position="1354"/>
        <end position="1377"/>
    </location>
</feature>
<evidence type="ECO:0000256" key="3">
    <source>
        <dbReference type="ARBA" id="ARBA00022723"/>
    </source>
</evidence>
<feature type="transmembrane region" description="Helical" evidence="11">
    <location>
        <begin position="1245"/>
        <end position="1265"/>
    </location>
</feature>
<keyword evidence="5" id="KW-0067">ATP-binding</keyword>
<dbReference type="OrthoDB" id="48943at2759"/>
<proteinExistence type="predicted"/>
<feature type="transmembrane region" description="Helical" evidence="11">
    <location>
        <begin position="532"/>
        <end position="550"/>
    </location>
</feature>
<evidence type="ECO:0000256" key="8">
    <source>
        <dbReference type="ARBA" id="ARBA00022989"/>
    </source>
</evidence>
<feature type="transmembrane region" description="Helical" evidence="11">
    <location>
        <begin position="1307"/>
        <end position="1334"/>
    </location>
</feature>
<accession>A0A1Z5JN10</accession>
<evidence type="ECO:0000256" key="4">
    <source>
        <dbReference type="ARBA" id="ARBA00022741"/>
    </source>
</evidence>
<feature type="transmembrane region" description="Helical" evidence="11">
    <location>
        <begin position="1389"/>
        <end position="1406"/>
    </location>
</feature>
<dbReference type="PROSITE" id="PS00154">
    <property type="entry name" value="ATPASE_E1_E2"/>
    <property type="match status" value="1"/>
</dbReference>
<evidence type="ECO:0000256" key="5">
    <source>
        <dbReference type="ARBA" id="ARBA00022840"/>
    </source>
</evidence>
<evidence type="ECO:0000313" key="15">
    <source>
        <dbReference type="EMBL" id="GAX15395.1"/>
    </source>
</evidence>
<comment type="subcellular location">
    <subcellularLocation>
        <location evidence="1">Membrane</location>
        <topology evidence="1">Multi-pass membrane protein</topology>
    </subcellularLocation>
</comment>
<dbReference type="GO" id="GO:0019829">
    <property type="term" value="F:ATPase-coupled monoatomic cation transmembrane transporter activity"/>
    <property type="evidence" value="ECO:0007669"/>
    <property type="project" value="TreeGrafter"/>
</dbReference>
<evidence type="ECO:0000259" key="13">
    <source>
        <dbReference type="Pfam" id="PF00690"/>
    </source>
</evidence>
<dbReference type="Pfam" id="PF00122">
    <property type="entry name" value="E1-E2_ATPase"/>
    <property type="match status" value="1"/>
</dbReference>
<dbReference type="SFLD" id="SFLDF00027">
    <property type="entry name" value="p-type_atpase"/>
    <property type="match status" value="1"/>
</dbReference>
<dbReference type="InParanoid" id="A0A1Z5JN10"/>
<evidence type="ECO:0000259" key="14">
    <source>
        <dbReference type="Pfam" id="PF23143"/>
    </source>
</evidence>
<feature type="transmembrane region" description="Helical" evidence="11">
    <location>
        <begin position="1469"/>
        <end position="1487"/>
    </location>
</feature>
<dbReference type="PRINTS" id="PR00119">
    <property type="entry name" value="CATATPASE"/>
</dbReference>
<organism evidence="15 16">
    <name type="scientific">Fistulifera solaris</name>
    <name type="common">Oleaginous diatom</name>
    <dbReference type="NCBI Taxonomy" id="1519565"/>
    <lineage>
        <taxon>Eukaryota</taxon>
        <taxon>Sar</taxon>
        <taxon>Stramenopiles</taxon>
        <taxon>Ochrophyta</taxon>
        <taxon>Bacillariophyta</taxon>
        <taxon>Bacillariophyceae</taxon>
        <taxon>Bacillariophycidae</taxon>
        <taxon>Naviculales</taxon>
        <taxon>Naviculaceae</taxon>
        <taxon>Fistulifera</taxon>
    </lineage>
</organism>
<dbReference type="Gene3D" id="2.70.150.10">
    <property type="entry name" value="Calcium-transporting ATPase, cytoplasmic transduction domain A"/>
    <property type="match status" value="1"/>
</dbReference>
<evidence type="ECO:0000256" key="2">
    <source>
        <dbReference type="ARBA" id="ARBA00022692"/>
    </source>
</evidence>
<keyword evidence="9 11" id="KW-0472">Membrane</keyword>
<keyword evidence="7" id="KW-1278">Translocase</keyword>
<dbReference type="Proteomes" id="UP000198406">
    <property type="component" value="Unassembled WGS sequence"/>
</dbReference>
<dbReference type="InterPro" id="IPR008250">
    <property type="entry name" value="ATPase_P-typ_transduc_dom_A_sf"/>
</dbReference>
<feature type="transmembrane region" description="Helical" evidence="11">
    <location>
        <begin position="312"/>
        <end position="329"/>
    </location>
</feature>
<dbReference type="PANTHER" id="PTHR45630">
    <property type="entry name" value="CATION-TRANSPORTING ATPASE-RELATED"/>
    <property type="match status" value="1"/>
</dbReference>
<keyword evidence="16" id="KW-1185">Reference proteome</keyword>
<name>A0A1Z5JN10_FISSO</name>
<dbReference type="Pfam" id="PF00690">
    <property type="entry name" value="Cation_ATPase_N"/>
    <property type="match status" value="1"/>
</dbReference>
<dbReference type="InterPro" id="IPR044492">
    <property type="entry name" value="P_typ_ATPase_HD_dom"/>
</dbReference>
<evidence type="ECO:0000256" key="9">
    <source>
        <dbReference type="ARBA" id="ARBA00023136"/>
    </source>
</evidence>
<dbReference type="InterPro" id="IPR004014">
    <property type="entry name" value="ATPase_P-typ_cation-transptr_N"/>
</dbReference>
<dbReference type="SFLD" id="SFLDG00002">
    <property type="entry name" value="C1.7:_P-type_atpase_like"/>
    <property type="match status" value="1"/>
</dbReference>
<dbReference type="FunCoup" id="A0A1Z5JN10">
    <property type="interactions" value="927"/>
</dbReference>
<dbReference type="NCBIfam" id="TIGR01657">
    <property type="entry name" value="P-ATPase-V"/>
    <property type="match status" value="1"/>
</dbReference>
<feature type="transmembrane region" description="Helical" evidence="11">
    <location>
        <begin position="31"/>
        <end position="51"/>
    </location>
</feature>
<evidence type="ECO:0000256" key="1">
    <source>
        <dbReference type="ARBA" id="ARBA00004141"/>
    </source>
</evidence>
<feature type="transmembrane region" description="Helical" evidence="11">
    <location>
        <begin position="1426"/>
        <end position="1448"/>
    </location>
</feature>
<evidence type="ECO:0000313" key="16">
    <source>
        <dbReference type="Proteomes" id="UP000198406"/>
    </source>
</evidence>
<evidence type="ECO:0000256" key="7">
    <source>
        <dbReference type="ARBA" id="ARBA00022967"/>
    </source>
</evidence>
<feature type="transmembrane region" description="Helical" evidence="11">
    <location>
        <begin position="335"/>
        <end position="352"/>
    </location>
</feature>
<dbReference type="GO" id="GO:0140358">
    <property type="term" value="F:P-type transmembrane transporter activity"/>
    <property type="evidence" value="ECO:0007669"/>
    <property type="project" value="InterPro"/>
</dbReference>
<dbReference type="GO" id="GO:0016020">
    <property type="term" value="C:membrane"/>
    <property type="evidence" value="ECO:0007669"/>
    <property type="project" value="UniProtKB-SubCell"/>
</dbReference>
<keyword evidence="4" id="KW-0547">Nucleotide-binding</keyword>
<dbReference type="EMBL" id="BDSP01000092">
    <property type="protein sequence ID" value="GAX15395.1"/>
    <property type="molecule type" value="Genomic_DNA"/>
</dbReference>
<dbReference type="SFLD" id="SFLDS00003">
    <property type="entry name" value="Haloacid_Dehalogenase"/>
    <property type="match status" value="1"/>
</dbReference>
<dbReference type="PANTHER" id="PTHR45630:SF6">
    <property type="entry name" value="CATION-TRANSPORTING P-TYPE ATPASE N-TERMINAL DOMAIN-CONTAINING PROTEIN"/>
    <property type="match status" value="1"/>
</dbReference>
<evidence type="ECO:0000259" key="12">
    <source>
        <dbReference type="Pfam" id="PF00122"/>
    </source>
</evidence>
<dbReference type="Gene3D" id="3.40.1110.10">
    <property type="entry name" value="Calcium-transporting ATPase, cytoplasmic domain N"/>
    <property type="match status" value="1"/>
</dbReference>
<dbReference type="InterPro" id="IPR059000">
    <property type="entry name" value="ATPase_P-type_domA"/>
</dbReference>
<dbReference type="SUPFAM" id="SSF81653">
    <property type="entry name" value="Calcium ATPase, transduction domain A"/>
    <property type="match status" value="1"/>
</dbReference>
<dbReference type="PROSITE" id="PS01229">
    <property type="entry name" value="COF_2"/>
    <property type="match status" value="1"/>
</dbReference>
<evidence type="ECO:0000256" key="6">
    <source>
        <dbReference type="ARBA" id="ARBA00022842"/>
    </source>
</evidence>
<dbReference type="InterPro" id="IPR018303">
    <property type="entry name" value="ATPase_P-typ_P_site"/>
</dbReference>
<feature type="region of interest" description="Disordered" evidence="10">
    <location>
        <begin position="1113"/>
        <end position="1136"/>
    </location>
</feature>
<dbReference type="InterPro" id="IPR036412">
    <property type="entry name" value="HAD-like_sf"/>
</dbReference>
<dbReference type="InterPro" id="IPR057255">
    <property type="entry name" value="2TM_P5A-ATPase"/>
</dbReference>
<keyword evidence="2 11" id="KW-0812">Transmembrane</keyword>